<name>A0AAU9IA84_9CILI</name>
<evidence type="ECO:0000256" key="2">
    <source>
        <dbReference type="ARBA" id="ARBA00022679"/>
    </source>
</evidence>
<evidence type="ECO:0000256" key="3">
    <source>
        <dbReference type="ARBA" id="ARBA00022692"/>
    </source>
</evidence>
<reference evidence="9" key="1">
    <citation type="submission" date="2021-09" db="EMBL/GenBank/DDBJ databases">
        <authorList>
            <consortium name="AG Swart"/>
            <person name="Singh M."/>
            <person name="Singh A."/>
            <person name="Seah K."/>
            <person name="Emmerich C."/>
        </authorList>
    </citation>
    <scope>NUCLEOTIDE SEQUENCE</scope>
    <source>
        <strain evidence="9">ATCC30299</strain>
    </source>
</reference>
<dbReference type="EMBL" id="CAJZBQ010000002">
    <property type="protein sequence ID" value="CAG9310452.1"/>
    <property type="molecule type" value="Genomic_DNA"/>
</dbReference>
<dbReference type="InterPro" id="IPR039859">
    <property type="entry name" value="PFA4/ZDH16/20/ERF2-like"/>
</dbReference>
<keyword evidence="4 7" id="KW-1133">Transmembrane helix</keyword>
<comment type="subcellular location">
    <subcellularLocation>
        <location evidence="1">Membrane</location>
        <topology evidence="1">Multi-pass membrane protein</topology>
    </subcellularLocation>
</comment>
<dbReference type="PROSITE" id="PS50216">
    <property type="entry name" value="DHHC"/>
    <property type="match status" value="1"/>
</dbReference>
<dbReference type="PANTHER" id="PTHR12246">
    <property type="entry name" value="PALMITOYLTRANSFERASE ZDHHC16"/>
    <property type="match status" value="1"/>
</dbReference>
<organism evidence="9 10">
    <name type="scientific">Blepharisma stoltei</name>
    <dbReference type="NCBI Taxonomy" id="1481888"/>
    <lineage>
        <taxon>Eukaryota</taxon>
        <taxon>Sar</taxon>
        <taxon>Alveolata</taxon>
        <taxon>Ciliophora</taxon>
        <taxon>Postciliodesmatophora</taxon>
        <taxon>Heterotrichea</taxon>
        <taxon>Heterotrichida</taxon>
        <taxon>Blepharismidae</taxon>
        <taxon>Blepharisma</taxon>
    </lineage>
</organism>
<evidence type="ECO:0000256" key="4">
    <source>
        <dbReference type="ARBA" id="ARBA00022989"/>
    </source>
</evidence>
<evidence type="ECO:0000256" key="7">
    <source>
        <dbReference type="RuleBase" id="RU079119"/>
    </source>
</evidence>
<sequence length="332" mass="38452">MKMNFRRLIGDFLLMLPIGLIGFVYYIFAIVFFYPKTQSHQESFLSFFIFHILLFLLLWSFIQAVICKPGNSPRNWGFYQSDSDTKKKRYCLVCHSFKPERCHHCSTCDTCILGMDHHCPWINNCVGFFNRKIFILLLLYSLINGFFILFKLTGQVYSSLELILSDSIQVSLIPHLYYIAVYFFLLILMIILSRFTYFHIKLVLKNSTTVEMLDKEAENYSISPLWNWRQVFGKNPWLWFLPVYLETGKPIGDGITWARPKAPFELKANSNSDHNQEASGSPYFESPLNISNIVKSSSLNSSVEYSQDLNSMQYVKSDSGASSPFILPRGKA</sequence>
<keyword evidence="10" id="KW-1185">Reference proteome</keyword>
<gene>
    <name evidence="9" type="ORF">BSTOLATCC_MIC1300</name>
</gene>
<evidence type="ECO:0000256" key="5">
    <source>
        <dbReference type="ARBA" id="ARBA00023136"/>
    </source>
</evidence>
<dbReference type="GO" id="GO:0019706">
    <property type="term" value="F:protein-cysteine S-palmitoyltransferase activity"/>
    <property type="evidence" value="ECO:0007669"/>
    <property type="project" value="UniProtKB-EC"/>
</dbReference>
<evidence type="ECO:0000256" key="1">
    <source>
        <dbReference type="ARBA" id="ARBA00004141"/>
    </source>
</evidence>
<evidence type="ECO:0000313" key="9">
    <source>
        <dbReference type="EMBL" id="CAG9310452.1"/>
    </source>
</evidence>
<keyword evidence="2 7" id="KW-0808">Transferase</keyword>
<dbReference type="Pfam" id="PF01529">
    <property type="entry name" value="DHHC"/>
    <property type="match status" value="1"/>
</dbReference>
<dbReference type="InterPro" id="IPR001594">
    <property type="entry name" value="Palmitoyltrfase_DHHC"/>
</dbReference>
<dbReference type="GO" id="GO:0016020">
    <property type="term" value="C:membrane"/>
    <property type="evidence" value="ECO:0007669"/>
    <property type="project" value="UniProtKB-SubCell"/>
</dbReference>
<comment type="similarity">
    <text evidence="7">Belongs to the DHHC palmitoyltransferase family.</text>
</comment>
<dbReference type="EC" id="2.3.1.225" evidence="7"/>
<feature type="transmembrane region" description="Helical" evidence="7">
    <location>
        <begin position="12"/>
        <end position="34"/>
    </location>
</feature>
<evidence type="ECO:0000313" key="10">
    <source>
        <dbReference type="Proteomes" id="UP001162131"/>
    </source>
</evidence>
<proteinExistence type="inferred from homology"/>
<protein>
    <recommendedName>
        <fullName evidence="7">Palmitoyltransferase</fullName>
        <ecNumber evidence="7">2.3.1.225</ecNumber>
    </recommendedName>
</protein>
<dbReference type="Proteomes" id="UP001162131">
    <property type="component" value="Unassembled WGS sequence"/>
</dbReference>
<comment type="catalytic activity">
    <reaction evidence="7">
        <text>L-cysteinyl-[protein] + hexadecanoyl-CoA = S-hexadecanoyl-L-cysteinyl-[protein] + CoA</text>
        <dbReference type="Rhea" id="RHEA:36683"/>
        <dbReference type="Rhea" id="RHEA-COMP:10131"/>
        <dbReference type="Rhea" id="RHEA-COMP:11032"/>
        <dbReference type="ChEBI" id="CHEBI:29950"/>
        <dbReference type="ChEBI" id="CHEBI:57287"/>
        <dbReference type="ChEBI" id="CHEBI:57379"/>
        <dbReference type="ChEBI" id="CHEBI:74151"/>
        <dbReference type="EC" id="2.3.1.225"/>
    </reaction>
</comment>
<comment type="domain">
    <text evidence="7">The DHHC domain is required for palmitoyltransferase activity.</text>
</comment>
<feature type="transmembrane region" description="Helical" evidence="7">
    <location>
        <begin position="172"/>
        <end position="192"/>
    </location>
</feature>
<keyword evidence="3 7" id="KW-0812">Transmembrane</keyword>
<keyword evidence="5 7" id="KW-0472">Membrane</keyword>
<evidence type="ECO:0000259" key="8">
    <source>
        <dbReference type="Pfam" id="PF01529"/>
    </source>
</evidence>
<feature type="domain" description="Palmitoyltransferase DHHC" evidence="8">
    <location>
        <begin position="85"/>
        <end position="215"/>
    </location>
</feature>
<comment type="caution">
    <text evidence="9">The sequence shown here is derived from an EMBL/GenBank/DDBJ whole genome shotgun (WGS) entry which is preliminary data.</text>
</comment>
<keyword evidence="6 7" id="KW-0012">Acyltransferase</keyword>
<feature type="transmembrane region" description="Helical" evidence="7">
    <location>
        <begin position="133"/>
        <end position="152"/>
    </location>
</feature>
<feature type="transmembrane region" description="Helical" evidence="7">
    <location>
        <begin position="46"/>
        <end position="66"/>
    </location>
</feature>
<accession>A0AAU9IA84</accession>
<evidence type="ECO:0000256" key="6">
    <source>
        <dbReference type="ARBA" id="ARBA00023315"/>
    </source>
</evidence>
<dbReference type="AlphaFoldDB" id="A0AAU9IA84"/>